<comment type="subcellular location">
    <subcellularLocation>
        <location evidence="9">Cell membrane</location>
        <topology evidence="9">Multi-pass membrane protein</topology>
    </subcellularLocation>
    <subcellularLocation>
        <location evidence="1">Membrane</location>
        <topology evidence="1">Multi-pass membrane protein</topology>
    </subcellularLocation>
</comment>
<evidence type="ECO:0000313" key="11">
    <source>
        <dbReference type="EMBL" id="GBC98146.1"/>
    </source>
</evidence>
<comment type="similarity">
    <text evidence="9">Belongs to the binding-protein-dependent transport system permease family.</text>
</comment>
<dbReference type="InterPro" id="IPR000515">
    <property type="entry name" value="MetI-like"/>
</dbReference>
<keyword evidence="3 9" id="KW-0813">Transport</keyword>
<feature type="transmembrane region" description="Helical" evidence="9">
    <location>
        <begin position="64"/>
        <end position="87"/>
    </location>
</feature>
<dbReference type="CDD" id="cd06261">
    <property type="entry name" value="TM_PBP2"/>
    <property type="match status" value="1"/>
</dbReference>
<name>A0A2H5XAC3_9BACT</name>
<comment type="subunit">
    <text evidence="2">The complex is composed of two ATP-binding proteins (CysA), two transmembrane proteins (CysT and CysW) and a solute-binding protein (CysP).</text>
</comment>
<feature type="transmembrane region" description="Helical" evidence="9">
    <location>
        <begin position="13"/>
        <end position="36"/>
    </location>
</feature>
<feature type="transmembrane region" description="Helical" evidence="9">
    <location>
        <begin position="246"/>
        <end position="267"/>
    </location>
</feature>
<dbReference type="PROSITE" id="PS50928">
    <property type="entry name" value="ABC_TM1"/>
    <property type="match status" value="1"/>
</dbReference>
<reference evidence="12" key="1">
    <citation type="submission" date="2017-09" db="EMBL/GenBank/DDBJ databases">
        <title>Metaegenomics of thermophilic ammonia-oxidizing enrichment culture.</title>
        <authorList>
            <person name="Kato S."/>
            <person name="Suzuki K."/>
        </authorList>
    </citation>
    <scope>NUCLEOTIDE SEQUENCE [LARGE SCALE GENOMIC DNA]</scope>
</reference>
<evidence type="ECO:0000256" key="6">
    <source>
        <dbReference type="ARBA" id="ARBA00023032"/>
    </source>
</evidence>
<feature type="transmembrane region" description="Helical" evidence="9">
    <location>
        <begin position="148"/>
        <end position="169"/>
    </location>
</feature>
<dbReference type="Gene3D" id="1.10.3720.10">
    <property type="entry name" value="MetI-like"/>
    <property type="match status" value="1"/>
</dbReference>
<dbReference type="InterPro" id="IPR035906">
    <property type="entry name" value="MetI-like_sf"/>
</dbReference>
<evidence type="ECO:0000256" key="2">
    <source>
        <dbReference type="ARBA" id="ARBA00011779"/>
    </source>
</evidence>
<evidence type="ECO:0000256" key="8">
    <source>
        <dbReference type="ARBA" id="ARBA00025323"/>
    </source>
</evidence>
<organism evidence="11 12">
    <name type="scientific">Candidatus Fervidibacter japonicus</name>
    <dbReference type="NCBI Taxonomy" id="2035412"/>
    <lineage>
        <taxon>Bacteria</taxon>
        <taxon>Candidatus Fervidibacterota</taxon>
        <taxon>Candidatus Fervidibacter</taxon>
    </lineage>
</organism>
<feature type="domain" description="ABC transmembrane type-1" evidence="10">
    <location>
        <begin position="68"/>
        <end position="267"/>
    </location>
</feature>
<dbReference type="GO" id="GO:0015419">
    <property type="term" value="F:ABC-type sulfate transporter activity"/>
    <property type="evidence" value="ECO:0007669"/>
    <property type="project" value="InterPro"/>
</dbReference>
<dbReference type="EMBL" id="BEHT01000006">
    <property type="protein sequence ID" value="GBC98146.1"/>
    <property type="molecule type" value="Genomic_DNA"/>
</dbReference>
<dbReference type="SUPFAM" id="SSF161098">
    <property type="entry name" value="MetI-like"/>
    <property type="match status" value="1"/>
</dbReference>
<dbReference type="InterPro" id="IPR005667">
    <property type="entry name" value="Sulph_transpt2"/>
</dbReference>
<dbReference type="Proteomes" id="UP000236173">
    <property type="component" value="Unassembled WGS sequence"/>
</dbReference>
<dbReference type="PANTHER" id="PTHR30406">
    <property type="entry name" value="SULFATE TRANSPORT SYSTEM PERMEASE PROTEIN"/>
    <property type="match status" value="1"/>
</dbReference>
<sequence>MTISRPARSLAPFWFRTLMLSGLFIYCGFVLTLLWIDAILPFRAVEEAPAIIALWRNPLARAELWHAFRLSVTTATVTALLAALLGIPTAYTLSRFNLRFAYIIDTLVDLLIVVPPLIVGLTVLAFFGQTSVGRWLNDTVGFLYTPRGIVVAQFVCASSLAVRVFKASFDQVNPRFEQVARSLGASPVYAFFRITLPLAKNGLLAGFILSWARAVGEFAPVLVVAGTDVGKVLPVLAFLNMSAGNIELTFVVTTFMVVVSAVALLTFKRLGGQVYIW</sequence>
<dbReference type="PANTHER" id="PTHR30406:SF8">
    <property type="entry name" value="SULFATE TRANSPORT SYSTEM PERMEASE PROTEIN CYST"/>
    <property type="match status" value="1"/>
</dbReference>
<dbReference type="GO" id="GO:0005886">
    <property type="term" value="C:plasma membrane"/>
    <property type="evidence" value="ECO:0007669"/>
    <property type="project" value="UniProtKB-SubCell"/>
</dbReference>
<evidence type="ECO:0000256" key="3">
    <source>
        <dbReference type="ARBA" id="ARBA00022448"/>
    </source>
</evidence>
<keyword evidence="4 9" id="KW-0812">Transmembrane</keyword>
<protein>
    <submittedName>
        <fullName evidence="11">Sulfate transport system permease protein CysW</fullName>
    </submittedName>
</protein>
<evidence type="ECO:0000256" key="5">
    <source>
        <dbReference type="ARBA" id="ARBA00022989"/>
    </source>
</evidence>
<evidence type="ECO:0000259" key="10">
    <source>
        <dbReference type="PROSITE" id="PS50928"/>
    </source>
</evidence>
<gene>
    <name evidence="11" type="primary">cysW_1</name>
    <name evidence="11" type="ORF">HRbin17_00643</name>
</gene>
<keyword evidence="5 9" id="KW-1133">Transmembrane helix</keyword>
<comment type="function">
    <text evidence="8">Part of the ABC transporter complex CysAWTP (TC 3.A.1.6.1) involved in sulfate/thiosulfate import. Probably responsible for the translocation of the substrate across the membrane.</text>
</comment>
<dbReference type="AlphaFoldDB" id="A0A2H5XAC3"/>
<accession>A0A2H5XAC3</accession>
<evidence type="ECO:0000256" key="7">
    <source>
        <dbReference type="ARBA" id="ARBA00023136"/>
    </source>
</evidence>
<comment type="caution">
    <text evidence="11">The sequence shown here is derived from an EMBL/GenBank/DDBJ whole genome shotgun (WGS) entry which is preliminary data.</text>
</comment>
<evidence type="ECO:0000313" key="12">
    <source>
        <dbReference type="Proteomes" id="UP000236173"/>
    </source>
</evidence>
<keyword evidence="6" id="KW-0764">Sulfate transport</keyword>
<evidence type="ECO:0000256" key="9">
    <source>
        <dbReference type="RuleBase" id="RU363032"/>
    </source>
</evidence>
<evidence type="ECO:0000256" key="4">
    <source>
        <dbReference type="ARBA" id="ARBA00022692"/>
    </source>
</evidence>
<feature type="transmembrane region" description="Helical" evidence="9">
    <location>
        <begin position="107"/>
        <end position="128"/>
    </location>
</feature>
<dbReference type="Pfam" id="PF00528">
    <property type="entry name" value="BPD_transp_1"/>
    <property type="match status" value="1"/>
</dbReference>
<evidence type="ECO:0000256" key="1">
    <source>
        <dbReference type="ARBA" id="ARBA00004141"/>
    </source>
</evidence>
<keyword evidence="7 9" id="KW-0472">Membrane</keyword>
<proteinExistence type="inferred from homology"/>